<dbReference type="PIRSF" id="PIRSF037226">
    <property type="entry name" value="Amidohydrolase_ACY1L2_prd"/>
    <property type="match status" value="1"/>
</dbReference>
<dbReference type="InterPro" id="IPR002933">
    <property type="entry name" value="Peptidase_M20"/>
</dbReference>
<dbReference type="AlphaFoldDB" id="A0AA35Q0D2"/>
<gene>
    <name evidence="4" type="ORF">CCHLO57077_00018832</name>
</gene>
<proteinExistence type="inferred from homology"/>
<dbReference type="InterPro" id="IPR011650">
    <property type="entry name" value="Peptidase_M20_dimer"/>
</dbReference>
<dbReference type="InterPro" id="IPR052030">
    <property type="entry name" value="Peptidase_M20/M20A_hydrolases"/>
</dbReference>
<dbReference type="Gene3D" id="3.40.630.10">
    <property type="entry name" value="Zn peptidases"/>
    <property type="match status" value="1"/>
</dbReference>
<dbReference type="Pfam" id="PF01546">
    <property type="entry name" value="Peptidase_M20"/>
    <property type="match status" value="1"/>
</dbReference>
<dbReference type="EMBL" id="CABFNP030000720">
    <property type="protein sequence ID" value="CAI6082016.1"/>
    <property type="molecule type" value="Genomic_DNA"/>
</dbReference>
<dbReference type="InterPro" id="IPR017144">
    <property type="entry name" value="Xaa-Arg_dipeptidase"/>
</dbReference>
<evidence type="ECO:0000256" key="2">
    <source>
        <dbReference type="PIRNR" id="PIRNR037226"/>
    </source>
</evidence>
<accession>A0AA35Q0D2</accession>
<dbReference type="Pfam" id="PF07687">
    <property type="entry name" value="M20_dimer"/>
    <property type="match status" value="1"/>
</dbReference>
<dbReference type="GO" id="GO:0016805">
    <property type="term" value="F:dipeptidase activity"/>
    <property type="evidence" value="ECO:0007669"/>
    <property type="project" value="InterPro"/>
</dbReference>
<dbReference type="InterPro" id="IPR017439">
    <property type="entry name" value="Amidohydrolase"/>
</dbReference>
<dbReference type="Proteomes" id="UP001160390">
    <property type="component" value="Unassembled WGS sequence"/>
</dbReference>
<sequence>MANDMDTARQTVAKAIDYEADALRKLSLEIHSHPEIAYEEHFAHDTLCDFLETRGFKVRRHAYGLETSFEAEIGSGGRLVVFCAEYDALPGIGHGCGHNLIATSSMASFIGLANALQNSEIAGTVRILGTPAEEGGGGKIKLIEAGAFTDGVAAAIMSHPISYHGLEDGVHGLAGLETIASHKLRVEYHGCGAHAAGDPWEGINALDAAVAAYNGISMLRQQIQPDERIHGIIEAGGEAPNVIPHYTRMGWNVRSSNAARADTLLARAKACFEAGAAATGYLRINEPLCAAYVEEMTRLDRNVMLKEEKPRTMSTDMGNVSYEVPSFHGVFGIPTKPGIPGHHPEFAKAAAAEEAHVETMKCAKAMGMLGWRILVDESFADEAKQQAGLHI</sequence>
<keyword evidence="5" id="KW-1185">Reference proteome</keyword>
<dbReference type="PANTHER" id="PTHR30575:SF0">
    <property type="entry name" value="XAA-ARG DIPEPTIDASE"/>
    <property type="match status" value="1"/>
</dbReference>
<dbReference type="FunFam" id="3.30.70.360:FF:000004">
    <property type="entry name" value="Peptidase M20 domain-containing protein 2"/>
    <property type="match status" value="1"/>
</dbReference>
<evidence type="ECO:0000313" key="5">
    <source>
        <dbReference type="Proteomes" id="UP001160390"/>
    </source>
</evidence>
<evidence type="ECO:0000256" key="1">
    <source>
        <dbReference type="ARBA" id="ARBA00006247"/>
    </source>
</evidence>
<feature type="domain" description="Peptidase M20 dimerisation" evidence="3">
    <location>
        <begin position="183"/>
        <end position="276"/>
    </location>
</feature>
<dbReference type="SUPFAM" id="SSF55031">
    <property type="entry name" value="Bacterial exopeptidase dimerisation domain"/>
    <property type="match status" value="1"/>
</dbReference>
<comment type="caution">
    <text evidence="4">The sequence shown here is derived from an EMBL/GenBank/DDBJ whole genome shotgun (WGS) entry which is preliminary data.</text>
</comment>
<dbReference type="CDD" id="cd05672">
    <property type="entry name" value="M20_ACY1L2-like"/>
    <property type="match status" value="1"/>
</dbReference>
<comment type="similarity">
    <text evidence="1 2">Belongs to the peptidase M20A family.</text>
</comment>
<dbReference type="PANTHER" id="PTHR30575">
    <property type="entry name" value="PEPTIDASE M20"/>
    <property type="match status" value="1"/>
</dbReference>
<dbReference type="SUPFAM" id="SSF53187">
    <property type="entry name" value="Zn-dependent exopeptidases"/>
    <property type="match status" value="1"/>
</dbReference>
<reference evidence="4" key="1">
    <citation type="submission" date="2023-01" db="EMBL/GenBank/DDBJ databases">
        <authorList>
            <person name="Piombo E."/>
        </authorList>
    </citation>
    <scope>NUCLEOTIDE SEQUENCE</scope>
</reference>
<dbReference type="NCBIfam" id="TIGR01891">
    <property type="entry name" value="amidohydrolases"/>
    <property type="match status" value="1"/>
</dbReference>
<evidence type="ECO:0000313" key="4">
    <source>
        <dbReference type="EMBL" id="CAI6082016.1"/>
    </source>
</evidence>
<dbReference type="Gene3D" id="3.30.70.360">
    <property type="match status" value="1"/>
</dbReference>
<evidence type="ECO:0000259" key="3">
    <source>
        <dbReference type="Pfam" id="PF07687"/>
    </source>
</evidence>
<protein>
    <recommendedName>
        <fullName evidence="2">Peptidase M20 domain-containing protein 2</fullName>
    </recommendedName>
</protein>
<organism evidence="4 5">
    <name type="scientific">Clonostachys chloroleuca</name>
    <dbReference type="NCBI Taxonomy" id="1926264"/>
    <lineage>
        <taxon>Eukaryota</taxon>
        <taxon>Fungi</taxon>
        <taxon>Dikarya</taxon>
        <taxon>Ascomycota</taxon>
        <taxon>Pezizomycotina</taxon>
        <taxon>Sordariomycetes</taxon>
        <taxon>Hypocreomycetidae</taxon>
        <taxon>Hypocreales</taxon>
        <taxon>Bionectriaceae</taxon>
        <taxon>Clonostachys</taxon>
    </lineage>
</organism>
<dbReference type="InterPro" id="IPR036264">
    <property type="entry name" value="Bact_exopeptidase_dim_dom"/>
</dbReference>
<name>A0AA35Q0D2_9HYPO</name>